<gene>
    <name evidence="2" type="ORF">VOI36_21250</name>
</gene>
<dbReference type="RefSeq" id="WP_164992049.1">
    <property type="nucleotide sequence ID" value="NZ_CP183462.1"/>
</dbReference>
<dbReference type="EMBL" id="JBCPYA010000009">
    <property type="protein sequence ID" value="MEN2472436.1"/>
    <property type="molecule type" value="Genomic_DNA"/>
</dbReference>
<name>A0ABU9WKC5_9BURK</name>
<accession>A0ABU9WKC5</accession>
<reference evidence="2 3" key="1">
    <citation type="submission" date="2024-05" db="EMBL/GenBank/DDBJ databases">
        <title>Burkholderia sp. Nov. a novel bacteria isolated from rhizosphere soil of Camellia sinensis.</title>
        <authorList>
            <person name="Dong Y."/>
        </authorList>
    </citation>
    <scope>NUCLEOTIDE SEQUENCE [LARGE SCALE GENOMIC DNA]</scope>
    <source>
        <strain evidence="2 3">GS2Y</strain>
    </source>
</reference>
<comment type="caution">
    <text evidence="2">The sequence shown here is derived from an EMBL/GenBank/DDBJ whole genome shotgun (WGS) entry which is preliminary data.</text>
</comment>
<evidence type="ECO:0000256" key="1">
    <source>
        <dbReference type="SAM" id="MobiDB-lite"/>
    </source>
</evidence>
<protein>
    <submittedName>
        <fullName evidence="2">Uncharacterized protein</fullName>
    </submittedName>
</protein>
<keyword evidence="3" id="KW-1185">Reference proteome</keyword>
<organism evidence="2 3">
    <name type="scientific">Burkholderia theae</name>
    <dbReference type="NCBI Taxonomy" id="3143496"/>
    <lineage>
        <taxon>Bacteria</taxon>
        <taxon>Pseudomonadati</taxon>
        <taxon>Pseudomonadota</taxon>
        <taxon>Betaproteobacteria</taxon>
        <taxon>Burkholderiales</taxon>
        <taxon>Burkholderiaceae</taxon>
        <taxon>Burkholderia</taxon>
    </lineage>
</organism>
<feature type="region of interest" description="Disordered" evidence="1">
    <location>
        <begin position="27"/>
        <end position="46"/>
    </location>
</feature>
<proteinExistence type="predicted"/>
<dbReference type="Proteomes" id="UP001466933">
    <property type="component" value="Unassembled WGS sequence"/>
</dbReference>
<evidence type="ECO:0000313" key="2">
    <source>
        <dbReference type="EMBL" id="MEN2472436.1"/>
    </source>
</evidence>
<evidence type="ECO:0000313" key="3">
    <source>
        <dbReference type="Proteomes" id="UP001466933"/>
    </source>
</evidence>
<sequence>MLFLDFGFGFDIGIAVVPDGIQQRITDKSVPAGGRDATSAYSSMAG</sequence>